<evidence type="ECO:0000313" key="3">
    <source>
        <dbReference type="Proteomes" id="UP000224634"/>
    </source>
</evidence>
<comment type="caution">
    <text evidence="2">The sequence shown here is derived from an EMBL/GenBank/DDBJ whole genome shotgun (WGS) entry which is preliminary data.</text>
</comment>
<reference evidence="2 3" key="1">
    <citation type="submission" date="2017-10" db="EMBL/GenBank/DDBJ databases">
        <title>Comparative genomics in systemic dimorphic fungi from Ajellomycetaceae.</title>
        <authorList>
            <person name="Munoz J.F."/>
            <person name="Mcewen J.G."/>
            <person name="Clay O.K."/>
            <person name="Cuomo C.A."/>
        </authorList>
    </citation>
    <scope>NUCLEOTIDE SEQUENCE [LARGE SCALE GENOMIC DNA]</scope>
    <source>
        <strain evidence="2 3">UAMH7299</strain>
    </source>
</reference>
<dbReference type="AlphaFoldDB" id="A0A2B7YMV9"/>
<keyword evidence="3" id="KW-1185">Reference proteome</keyword>
<dbReference type="InterPro" id="IPR011008">
    <property type="entry name" value="Dimeric_a/b-barrel"/>
</dbReference>
<dbReference type="PANTHER" id="PTHR33606">
    <property type="entry name" value="PROTEIN YCII"/>
    <property type="match status" value="1"/>
</dbReference>
<dbReference type="Pfam" id="PF03795">
    <property type="entry name" value="YCII"/>
    <property type="match status" value="1"/>
</dbReference>
<dbReference type="OrthoDB" id="5519740at2759"/>
<sequence>MPPPSTLSLPRAILLNHLKPLRTTQGTPMAATTNATTLLSLFPRGMATSSTPTELKKRKNEYLIIVPDKEESLARRLEVRGTHLANIKPIIISGFLKLGGSILDYHPTQESETPPMKGSVLIAVAESEEEVREVLLKDVYVTAGVWDVEKGNLYGPCEGETAK</sequence>
<dbReference type="Gene3D" id="3.30.70.1060">
    <property type="entry name" value="Dimeric alpha+beta barrel"/>
    <property type="match status" value="1"/>
</dbReference>
<dbReference type="InterPro" id="IPR005545">
    <property type="entry name" value="YCII"/>
</dbReference>
<dbReference type="SUPFAM" id="SSF54909">
    <property type="entry name" value="Dimeric alpha+beta barrel"/>
    <property type="match status" value="1"/>
</dbReference>
<evidence type="ECO:0000313" key="2">
    <source>
        <dbReference type="EMBL" id="PGH22936.1"/>
    </source>
</evidence>
<dbReference type="PANTHER" id="PTHR33606:SF3">
    <property type="entry name" value="PROTEIN YCII"/>
    <property type="match status" value="1"/>
</dbReference>
<evidence type="ECO:0000259" key="1">
    <source>
        <dbReference type="Pfam" id="PF03795"/>
    </source>
</evidence>
<accession>A0A2B7YMV9</accession>
<dbReference type="InterPro" id="IPR051807">
    <property type="entry name" value="Sec-metab_biosynth-assoc"/>
</dbReference>
<protein>
    <recommendedName>
        <fullName evidence="1">YCII-related domain-containing protein</fullName>
    </recommendedName>
</protein>
<feature type="domain" description="YCII-related" evidence="1">
    <location>
        <begin position="61"/>
        <end position="147"/>
    </location>
</feature>
<gene>
    <name evidence="2" type="ORF">AJ80_02985</name>
</gene>
<proteinExistence type="predicted"/>
<dbReference type="EMBL" id="PDNA01000031">
    <property type="protein sequence ID" value="PGH22936.1"/>
    <property type="molecule type" value="Genomic_DNA"/>
</dbReference>
<name>A0A2B7YMV9_POLH7</name>
<dbReference type="Proteomes" id="UP000224634">
    <property type="component" value="Unassembled WGS sequence"/>
</dbReference>
<organism evidence="2 3">
    <name type="scientific">Polytolypa hystricis (strain UAMH7299)</name>
    <dbReference type="NCBI Taxonomy" id="1447883"/>
    <lineage>
        <taxon>Eukaryota</taxon>
        <taxon>Fungi</taxon>
        <taxon>Dikarya</taxon>
        <taxon>Ascomycota</taxon>
        <taxon>Pezizomycotina</taxon>
        <taxon>Eurotiomycetes</taxon>
        <taxon>Eurotiomycetidae</taxon>
        <taxon>Onygenales</taxon>
        <taxon>Onygenales incertae sedis</taxon>
        <taxon>Polytolypa</taxon>
    </lineage>
</organism>